<evidence type="ECO:0000313" key="1">
    <source>
        <dbReference type="EMBL" id="MBA0772994.1"/>
    </source>
</evidence>
<dbReference type="EMBL" id="JABEZW010000008">
    <property type="protein sequence ID" value="MBA0772994.1"/>
    <property type="molecule type" value="Genomic_DNA"/>
</dbReference>
<sequence length="88" mass="10198">VNRIIPLDIWPPGDTLAPWDIRTEPPTPYQEQLKKALENYDSAIENTPAWTSPMEIEDNLDSSRDGLEQKEIKCYRAKKEKTLLMLVQ</sequence>
<accession>A0A7J9EJQ1</accession>
<proteinExistence type="predicted"/>
<keyword evidence="2" id="KW-1185">Reference proteome</keyword>
<gene>
    <name evidence="1" type="ORF">Gotri_008299</name>
</gene>
<dbReference type="Proteomes" id="UP000593568">
    <property type="component" value="Unassembled WGS sequence"/>
</dbReference>
<feature type="non-terminal residue" evidence="1">
    <location>
        <position position="1"/>
    </location>
</feature>
<organism evidence="1 2">
    <name type="scientific">Gossypium trilobum</name>
    <dbReference type="NCBI Taxonomy" id="34281"/>
    <lineage>
        <taxon>Eukaryota</taxon>
        <taxon>Viridiplantae</taxon>
        <taxon>Streptophyta</taxon>
        <taxon>Embryophyta</taxon>
        <taxon>Tracheophyta</taxon>
        <taxon>Spermatophyta</taxon>
        <taxon>Magnoliopsida</taxon>
        <taxon>eudicotyledons</taxon>
        <taxon>Gunneridae</taxon>
        <taxon>Pentapetalae</taxon>
        <taxon>rosids</taxon>
        <taxon>malvids</taxon>
        <taxon>Malvales</taxon>
        <taxon>Malvaceae</taxon>
        <taxon>Malvoideae</taxon>
        <taxon>Gossypium</taxon>
    </lineage>
</organism>
<feature type="non-terminal residue" evidence="1">
    <location>
        <position position="88"/>
    </location>
</feature>
<evidence type="ECO:0000313" key="2">
    <source>
        <dbReference type="Proteomes" id="UP000593568"/>
    </source>
</evidence>
<name>A0A7J9EJQ1_9ROSI</name>
<protein>
    <submittedName>
        <fullName evidence="1">Uncharacterized protein</fullName>
    </submittedName>
</protein>
<dbReference type="AlphaFoldDB" id="A0A7J9EJQ1"/>
<reference evidence="1 2" key="1">
    <citation type="journal article" date="2019" name="Genome Biol. Evol.">
        <title>Insights into the evolution of the New World diploid cottons (Gossypium, subgenus Houzingenia) based on genome sequencing.</title>
        <authorList>
            <person name="Grover C.E."/>
            <person name="Arick M.A. 2nd"/>
            <person name="Thrash A."/>
            <person name="Conover J.L."/>
            <person name="Sanders W.S."/>
            <person name="Peterson D.G."/>
            <person name="Frelichowski J.E."/>
            <person name="Scheffler J.A."/>
            <person name="Scheffler B.E."/>
            <person name="Wendel J.F."/>
        </authorList>
    </citation>
    <scope>NUCLEOTIDE SEQUENCE [LARGE SCALE GENOMIC DNA]</scope>
    <source>
        <strain evidence="1">8</strain>
        <tissue evidence="1">Leaf</tissue>
    </source>
</reference>
<comment type="caution">
    <text evidence="1">The sequence shown here is derived from an EMBL/GenBank/DDBJ whole genome shotgun (WGS) entry which is preliminary data.</text>
</comment>